<dbReference type="PANTHER" id="PTHR30363">
    <property type="entry name" value="HTH-TYPE TRANSCRIPTIONAL REGULATOR SRLR-RELATED"/>
    <property type="match status" value="1"/>
</dbReference>
<evidence type="ECO:0000256" key="1">
    <source>
        <dbReference type="ARBA" id="ARBA00023015"/>
    </source>
</evidence>
<dbReference type="SMART" id="SM01134">
    <property type="entry name" value="DeoRC"/>
    <property type="match status" value="1"/>
</dbReference>
<dbReference type="Gene3D" id="3.40.50.1360">
    <property type="match status" value="1"/>
</dbReference>
<dbReference type="InterPro" id="IPR018356">
    <property type="entry name" value="Tscrpt_reg_HTH_DeoR_CS"/>
</dbReference>
<reference evidence="5 6" key="1">
    <citation type="submission" date="2017-12" db="EMBL/GenBank/DDBJ databases">
        <title>Phylogenetic diversity of female urinary microbiome.</title>
        <authorList>
            <person name="Thomas-White K."/>
            <person name="Wolfe A.J."/>
        </authorList>
    </citation>
    <scope>NUCLEOTIDE SEQUENCE [LARGE SCALE GENOMIC DNA]</scope>
    <source>
        <strain evidence="5 6">UMB0898</strain>
    </source>
</reference>
<proteinExistence type="predicted"/>
<dbReference type="Gene3D" id="1.10.10.10">
    <property type="entry name" value="Winged helix-like DNA-binding domain superfamily/Winged helix DNA-binding domain"/>
    <property type="match status" value="1"/>
</dbReference>
<dbReference type="InterPro" id="IPR036388">
    <property type="entry name" value="WH-like_DNA-bd_sf"/>
</dbReference>
<dbReference type="SUPFAM" id="SSF46785">
    <property type="entry name" value="Winged helix' DNA-binding domain"/>
    <property type="match status" value="1"/>
</dbReference>
<feature type="domain" description="HTH deoR-type" evidence="4">
    <location>
        <begin position="3"/>
        <end position="58"/>
    </location>
</feature>
<evidence type="ECO:0000256" key="3">
    <source>
        <dbReference type="ARBA" id="ARBA00023163"/>
    </source>
</evidence>
<dbReference type="InterPro" id="IPR001034">
    <property type="entry name" value="DeoR_HTH"/>
</dbReference>
<keyword evidence="1" id="KW-0805">Transcription regulation</keyword>
<dbReference type="AlphaFoldDB" id="A0A2I1JW82"/>
<dbReference type="RefSeq" id="WP_101954696.1">
    <property type="nucleotide sequence ID" value="NZ_PKHE01000024.1"/>
</dbReference>
<evidence type="ECO:0000259" key="4">
    <source>
        <dbReference type="PROSITE" id="PS51000"/>
    </source>
</evidence>
<dbReference type="EMBL" id="PKHE01000024">
    <property type="protein sequence ID" value="PKY87572.1"/>
    <property type="molecule type" value="Genomic_DNA"/>
</dbReference>
<dbReference type="InterPro" id="IPR014036">
    <property type="entry name" value="DeoR-like_C"/>
</dbReference>
<dbReference type="Pfam" id="PF00455">
    <property type="entry name" value="DeoRC"/>
    <property type="match status" value="1"/>
</dbReference>
<dbReference type="GO" id="GO:0003700">
    <property type="term" value="F:DNA-binding transcription factor activity"/>
    <property type="evidence" value="ECO:0007669"/>
    <property type="project" value="InterPro"/>
</dbReference>
<organism evidence="5 6">
    <name type="scientific">Falseniella ignava</name>
    <dbReference type="NCBI Taxonomy" id="137730"/>
    <lineage>
        <taxon>Bacteria</taxon>
        <taxon>Bacillati</taxon>
        <taxon>Bacillota</taxon>
        <taxon>Bacilli</taxon>
        <taxon>Lactobacillales</taxon>
        <taxon>Aerococcaceae</taxon>
        <taxon>Falseniella</taxon>
    </lineage>
</organism>
<dbReference type="OrthoDB" id="9797223at2"/>
<dbReference type="PROSITE" id="PS00894">
    <property type="entry name" value="HTH_DEOR_1"/>
    <property type="match status" value="1"/>
</dbReference>
<dbReference type="SUPFAM" id="SSF100950">
    <property type="entry name" value="NagB/RpiA/CoA transferase-like"/>
    <property type="match status" value="1"/>
</dbReference>
<name>A0A2I1JW82_9LACT</name>
<dbReference type="SMART" id="SM00420">
    <property type="entry name" value="HTH_DEOR"/>
    <property type="match status" value="1"/>
</dbReference>
<dbReference type="Pfam" id="PF08220">
    <property type="entry name" value="HTH_DeoR"/>
    <property type="match status" value="1"/>
</dbReference>
<sequence length="251" mass="28381">MLTEERQSFIINQLNRTSVIEVKDLVQQLNVSESTIRRDLSQLEQAGQLIRIHGGAKRIYQLDQDMPLAERTTSYHEVKELIAQEAASRVEHGDTIFLDAGTTTYEMIPYLAEIEGVKVITNGLAQAQRIAEYQMEPVLLGGRLKVRTQAIVGAITIRQLSSYRFNKAFIGINSIDLTYGLTTPDEEEGTIKRLAHQAANEAYFLADHSKFDKVSFYQVRQLENARVITDQLTPNQRTGYQAVAHIKEVTQ</sequence>
<dbReference type="Proteomes" id="UP000234384">
    <property type="component" value="Unassembled WGS sequence"/>
</dbReference>
<dbReference type="PRINTS" id="PR00037">
    <property type="entry name" value="HTHLACR"/>
</dbReference>
<dbReference type="InterPro" id="IPR037171">
    <property type="entry name" value="NagB/RpiA_transferase-like"/>
</dbReference>
<evidence type="ECO:0000256" key="2">
    <source>
        <dbReference type="ARBA" id="ARBA00023125"/>
    </source>
</evidence>
<dbReference type="PANTHER" id="PTHR30363:SF56">
    <property type="entry name" value="TRANSCRIPTIONAL REGULATOR, DEOR FAMILY"/>
    <property type="match status" value="1"/>
</dbReference>
<dbReference type="InterPro" id="IPR036390">
    <property type="entry name" value="WH_DNA-bd_sf"/>
</dbReference>
<accession>A0A2I1JW82</accession>
<dbReference type="GO" id="GO:0003677">
    <property type="term" value="F:DNA binding"/>
    <property type="evidence" value="ECO:0007669"/>
    <property type="project" value="UniProtKB-KW"/>
</dbReference>
<dbReference type="PROSITE" id="PS51000">
    <property type="entry name" value="HTH_DEOR_2"/>
    <property type="match status" value="1"/>
</dbReference>
<comment type="caution">
    <text evidence="5">The sequence shown here is derived from an EMBL/GenBank/DDBJ whole genome shotgun (WGS) entry which is preliminary data.</text>
</comment>
<keyword evidence="3" id="KW-0804">Transcription</keyword>
<dbReference type="InterPro" id="IPR050313">
    <property type="entry name" value="Carb_Metab_HTH_regulators"/>
</dbReference>
<evidence type="ECO:0000313" key="5">
    <source>
        <dbReference type="EMBL" id="PKY87572.1"/>
    </source>
</evidence>
<evidence type="ECO:0000313" key="6">
    <source>
        <dbReference type="Proteomes" id="UP000234384"/>
    </source>
</evidence>
<protein>
    <submittedName>
        <fullName evidence="5">DeoR family transcriptional regulator</fullName>
    </submittedName>
</protein>
<keyword evidence="2" id="KW-0238">DNA-binding</keyword>
<gene>
    <name evidence="5" type="ORF">CYJ57_07095</name>
</gene>